<comment type="caution">
    <text evidence="1">The sequence shown here is derived from an EMBL/GenBank/DDBJ whole genome shotgun (WGS) entry which is preliminary data.</text>
</comment>
<accession>A0AAV5D8T4</accession>
<dbReference type="EMBL" id="BQKI01000013">
    <property type="protein sequence ID" value="GJN07059.1"/>
    <property type="molecule type" value="Genomic_DNA"/>
</dbReference>
<dbReference type="AlphaFoldDB" id="A0AAV5D8T4"/>
<gene>
    <name evidence="1" type="primary">ga24850</name>
    <name evidence="1" type="ORF">PR202_ga24850</name>
</gene>
<sequence>MANGFTGSHDIVNPPCEFHEFLREPYQNLPLAGLPRPRRPQPSSAAMTTTIDKGEAAVVQLRNADPALFLSPSAGLTAAAREAS</sequence>
<keyword evidence="2" id="KW-1185">Reference proteome</keyword>
<evidence type="ECO:0000313" key="2">
    <source>
        <dbReference type="Proteomes" id="UP001054889"/>
    </source>
</evidence>
<dbReference type="Proteomes" id="UP001054889">
    <property type="component" value="Unassembled WGS sequence"/>
</dbReference>
<reference evidence="1" key="2">
    <citation type="submission" date="2021-12" db="EMBL/GenBank/DDBJ databases">
        <title>Resequencing data analysis of finger millet.</title>
        <authorList>
            <person name="Hatakeyama M."/>
            <person name="Aluri S."/>
            <person name="Balachadran M.T."/>
            <person name="Sivarajan S.R."/>
            <person name="Poveda L."/>
            <person name="Shimizu-Inatsugi R."/>
            <person name="Schlapbach R."/>
            <person name="Sreeman S.M."/>
            <person name="Shimizu K.K."/>
        </authorList>
    </citation>
    <scope>NUCLEOTIDE SEQUENCE</scope>
</reference>
<evidence type="ECO:0000313" key="1">
    <source>
        <dbReference type="EMBL" id="GJN07059.1"/>
    </source>
</evidence>
<reference evidence="1" key="1">
    <citation type="journal article" date="2018" name="DNA Res.">
        <title>Multiple hybrid de novo genome assembly of finger millet, an orphan allotetraploid crop.</title>
        <authorList>
            <person name="Hatakeyama M."/>
            <person name="Aluri S."/>
            <person name="Balachadran M.T."/>
            <person name="Sivarajan S.R."/>
            <person name="Patrignani A."/>
            <person name="Gruter S."/>
            <person name="Poveda L."/>
            <person name="Shimizu-Inatsugi R."/>
            <person name="Baeten J."/>
            <person name="Francoijs K.J."/>
            <person name="Nataraja K.N."/>
            <person name="Reddy Y.A.N."/>
            <person name="Phadnis S."/>
            <person name="Ravikumar R.L."/>
            <person name="Schlapbach R."/>
            <person name="Sreeman S.M."/>
            <person name="Shimizu K.K."/>
        </authorList>
    </citation>
    <scope>NUCLEOTIDE SEQUENCE</scope>
</reference>
<name>A0AAV5D8T4_ELECO</name>
<proteinExistence type="predicted"/>
<organism evidence="1 2">
    <name type="scientific">Eleusine coracana subsp. coracana</name>
    <dbReference type="NCBI Taxonomy" id="191504"/>
    <lineage>
        <taxon>Eukaryota</taxon>
        <taxon>Viridiplantae</taxon>
        <taxon>Streptophyta</taxon>
        <taxon>Embryophyta</taxon>
        <taxon>Tracheophyta</taxon>
        <taxon>Spermatophyta</taxon>
        <taxon>Magnoliopsida</taxon>
        <taxon>Liliopsida</taxon>
        <taxon>Poales</taxon>
        <taxon>Poaceae</taxon>
        <taxon>PACMAD clade</taxon>
        <taxon>Chloridoideae</taxon>
        <taxon>Cynodonteae</taxon>
        <taxon>Eleusininae</taxon>
        <taxon>Eleusine</taxon>
    </lineage>
</organism>
<protein>
    <submittedName>
        <fullName evidence="1">Uncharacterized protein</fullName>
    </submittedName>
</protein>